<protein>
    <submittedName>
        <fullName evidence="2">MBL fold metallo-hydrolase</fullName>
    </submittedName>
</protein>
<dbReference type="SUPFAM" id="SSF56281">
    <property type="entry name" value="Metallo-hydrolase/oxidoreductase"/>
    <property type="match status" value="1"/>
</dbReference>
<feature type="domain" description="Metallo-beta-lactamase" evidence="1">
    <location>
        <begin position="26"/>
        <end position="198"/>
    </location>
</feature>
<dbReference type="InterPro" id="IPR036866">
    <property type="entry name" value="RibonucZ/Hydroxyglut_hydro"/>
</dbReference>
<gene>
    <name evidence="2" type="ORF">LZC95_46305</name>
</gene>
<proteinExistence type="predicted"/>
<dbReference type="SMART" id="SM00849">
    <property type="entry name" value="Lactamase_B"/>
    <property type="match status" value="1"/>
</dbReference>
<dbReference type="PANTHER" id="PTHR23131:SF0">
    <property type="entry name" value="ENDORIBONUCLEASE LACTB2"/>
    <property type="match status" value="1"/>
</dbReference>
<dbReference type="Proteomes" id="UP001379533">
    <property type="component" value="Chromosome"/>
</dbReference>
<dbReference type="InterPro" id="IPR041516">
    <property type="entry name" value="LACTB2_WH"/>
</dbReference>
<accession>A0ABZ2K583</accession>
<keyword evidence="3" id="KW-1185">Reference proteome</keyword>
<dbReference type="Gene3D" id="1.10.10.10">
    <property type="entry name" value="Winged helix-like DNA-binding domain superfamily/Winged helix DNA-binding domain"/>
    <property type="match status" value="1"/>
</dbReference>
<evidence type="ECO:0000259" key="1">
    <source>
        <dbReference type="SMART" id="SM00849"/>
    </source>
</evidence>
<organism evidence="2 3">
    <name type="scientific">Pendulispora brunnea</name>
    <dbReference type="NCBI Taxonomy" id="2905690"/>
    <lineage>
        <taxon>Bacteria</taxon>
        <taxon>Pseudomonadati</taxon>
        <taxon>Myxococcota</taxon>
        <taxon>Myxococcia</taxon>
        <taxon>Myxococcales</taxon>
        <taxon>Sorangiineae</taxon>
        <taxon>Pendulisporaceae</taxon>
        <taxon>Pendulispora</taxon>
    </lineage>
</organism>
<dbReference type="RefSeq" id="WP_394844456.1">
    <property type="nucleotide sequence ID" value="NZ_CP089982.1"/>
</dbReference>
<evidence type="ECO:0000313" key="3">
    <source>
        <dbReference type="Proteomes" id="UP001379533"/>
    </source>
</evidence>
<evidence type="ECO:0000313" key="2">
    <source>
        <dbReference type="EMBL" id="WXA93856.1"/>
    </source>
</evidence>
<dbReference type="InterPro" id="IPR050662">
    <property type="entry name" value="Sec-metab_biosynth-thioest"/>
</dbReference>
<dbReference type="InterPro" id="IPR036388">
    <property type="entry name" value="WH-like_DNA-bd_sf"/>
</dbReference>
<dbReference type="Gene3D" id="3.60.15.10">
    <property type="entry name" value="Ribonuclease Z/Hydroxyacylglutathione hydrolase-like"/>
    <property type="match status" value="1"/>
</dbReference>
<name>A0ABZ2K583_9BACT</name>
<sequence>MIRPRELSATLDLFPVRTPTLPPATHTNSYALGSRDVLLVEPSTPYDDEQRAFLDWARALASQGRRAVAICATHHHADHVGGLAVLANELSLPVWAHPETTALLEPDLAAHVTRALDDGDRIVLDGPIPEAWQVLHTPGHAPGHVCLYEETHGTVVVGDMVASVGTILIAPGDGDMRIYLEQLARLESLGARLALPAHGDPIDEPSALFRKYIVHRGMRESKVRAALDAAGAKGSSLEDLVAVAYDDTPVHLWPIARLSLQAHLDKLAYEGAAAFDGDLWRAS</sequence>
<dbReference type="Pfam" id="PF17778">
    <property type="entry name" value="WHD_BLACT"/>
    <property type="match status" value="1"/>
</dbReference>
<dbReference type="EMBL" id="CP089982">
    <property type="protein sequence ID" value="WXA93856.1"/>
    <property type="molecule type" value="Genomic_DNA"/>
</dbReference>
<dbReference type="InterPro" id="IPR001279">
    <property type="entry name" value="Metallo-B-lactamas"/>
</dbReference>
<reference evidence="2 3" key="1">
    <citation type="submission" date="2021-12" db="EMBL/GenBank/DDBJ databases">
        <title>Discovery of the Pendulisporaceae a myxobacterial family with distinct sporulation behavior and unique specialized metabolism.</title>
        <authorList>
            <person name="Garcia R."/>
            <person name="Popoff A."/>
            <person name="Bader C.D."/>
            <person name="Loehr J."/>
            <person name="Walesch S."/>
            <person name="Walt C."/>
            <person name="Boldt J."/>
            <person name="Bunk B."/>
            <person name="Haeckl F.J.F.P.J."/>
            <person name="Gunesch A.P."/>
            <person name="Birkelbach J."/>
            <person name="Nuebel U."/>
            <person name="Pietschmann T."/>
            <person name="Bach T."/>
            <person name="Mueller R."/>
        </authorList>
    </citation>
    <scope>NUCLEOTIDE SEQUENCE [LARGE SCALE GENOMIC DNA]</scope>
    <source>
        <strain evidence="2 3">MSr12523</strain>
    </source>
</reference>
<dbReference type="PANTHER" id="PTHR23131">
    <property type="entry name" value="ENDORIBONUCLEASE LACTB2"/>
    <property type="match status" value="1"/>
</dbReference>
<dbReference type="Pfam" id="PF00753">
    <property type="entry name" value="Lactamase_B"/>
    <property type="match status" value="1"/>
</dbReference>